<keyword evidence="2" id="KW-1185">Reference proteome</keyword>
<evidence type="ECO:0000313" key="2">
    <source>
        <dbReference type="Proteomes" id="UP000789860"/>
    </source>
</evidence>
<gene>
    <name evidence="1" type="ORF">SCALOS_LOCUS10025</name>
</gene>
<comment type="caution">
    <text evidence="1">The sequence shown here is derived from an EMBL/GenBank/DDBJ whole genome shotgun (WGS) entry which is preliminary data.</text>
</comment>
<organism evidence="1 2">
    <name type="scientific">Scutellospora calospora</name>
    <dbReference type="NCBI Taxonomy" id="85575"/>
    <lineage>
        <taxon>Eukaryota</taxon>
        <taxon>Fungi</taxon>
        <taxon>Fungi incertae sedis</taxon>
        <taxon>Mucoromycota</taxon>
        <taxon>Glomeromycotina</taxon>
        <taxon>Glomeromycetes</taxon>
        <taxon>Diversisporales</taxon>
        <taxon>Gigasporaceae</taxon>
        <taxon>Scutellospora</taxon>
    </lineage>
</organism>
<accession>A0ACA9P2Z8</accession>
<dbReference type="Proteomes" id="UP000789860">
    <property type="component" value="Unassembled WGS sequence"/>
</dbReference>
<name>A0ACA9P2Z8_9GLOM</name>
<sequence>RKELAEKKRNKEEEFEEVEEGKEFEVQILEENIPIQEKEEKKVRIIKELLKTTYYYKFGASSILTNATKETRKITSFYGTI</sequence>
<protein>
    <submittedName>
        <fullName evidence="1">10003_t:CDS:1</fullName>
    </submittedName>
</protein>
<reference evidence="1" key="1">
    <citation type="submission" date="2021-06" db="EMBL/GenBank/DDBJ databases">
        <authorList>
            <person name="Kallberg Y."/>
            <person name="Tangrot J."/>
            <person name="Rosling A."/>
        </authorList>
    </citation>
    <scope>NUCLEOTIDE SEQUENCE</scope>
    <source>
        <strain evidence="1">AU212A</strain>
    </source>
</reference>
<dbReference type="EMBL" id="CAJVPM010034800">
    <property type="protein sequence ID" value="CAG8688222.1"/>
    <property type="molecule type" value="Genomic_DNA"/>
</dbReference>
<feature type="non-terminal residue" evidence="1">
    <location>
        <position position="1"/>
    </location>
</feature>
<feature type="non-terminal residue" evidence="1">
    <location>
        <position position="81"/>
    </location>
</feature>
<proteinExistence type="predicted"/>
<evidence type="ECO:0000313" key="1">
    <source>
        <dbReference type="EMBL" id="CAG8688222.1"/>
    </source>
</evidence>